<keyword evidence="3" id="KW-1185">Reference proteome</keyword>
<feature type="region of interest" description="Disordered" evidence="1">
    <location>
        <begin position="1"/>
        <end position="56"/>
    </location>
</feature>
<reference evidence="2 3" key="1">
    <citation type="submission" date="2022-11" db="EMBL/GenBank/DDBJ databases">
        <title>Minimal conservation of predation-associated metabolite biosynthetic gene clusters underscores biosynthetic potential of Myxococcota including descriptions for ten novel species: Archangium lansinium sp. nov., Myxococcus landrumus sp. nov., Nannocystis bai.</title>
        <authorList>
            <person name="Ahearne A."/>
            <person name="Stevens C."/>
            <person name="Phillips K."/>
        </authorList>
    </citation>
    <scope>NUCLEOTIDE SEQUENCE [LARGE SCALE GENOMIC DNA]</scope>
    <source>
        <strain evidence="2 3">MIWBW</strain>
    </source>
</reference>
<accession>A0ABT4AN39</accession>
<protein>
    <submittedName>
        <fullName evidence="2">Uncharacterized protein</fullName>
    </submittedName>
</protein>
<dbReference type="EMBL" id="JAPNKA010000001">
    <property type="protein sequence ID" value="MCY1083098.1"/>
    <property type="molecule type" value="Genomic_DNA"/>
</dbReference>
<comment type="caution">
    <text evidence="2">The sequence shown here is derived from an EMBL/GenBank/DDBJ whole genome shotgun (WGS) entry which is preliminary data.</text>
</comment>
<evidence type="ECO:0000313" key="2">
    <source>
        <dbReference type="EMBL" id="MCY1083098.1"/>
    </source>
</evidence>
<name>A0ABT4AN39_9BACT</name>
<evidence type="ECO:0000313" key="3">
    <source>
        <dbReference type="Proteomes" id="UP001207654"/>
    </source>
</evidence>
<organism evidence="2 3">
    <name type="scientific">Archangium lansingense</name>
    <dbReference type="NCBI Taxonomy" id="2995310"/>
    <lineage>
        <taxon>Bacteria</taxon>
        <taxon>Pseudomonadati</taxon>
        <taxon>Myxococcota</taxon>
        <taxon>Myxococcia</taxon>
        <taxon>Myxococcales</taxon>
        <taxon>Cystobacterineae</taxon>
        <taxon>Archangiaceae</taxon>
        <taxon>Archangium</taxon>
    </lineage>
</organism>
<dbReference type="RefSeq" id="WP_267541643.1">
    <property type="nucleotide sequence ID" value="NZ_JAPNKA010000001.1"/>
</dbReference>
<gene>
    <name evidence="2" type="ORF">OV287_52545</name>
</gene>
<dbReference type="Proteomes" id="UP001207654">
    <property type="component" value="Unassembled WGS sequence"/>
</dbReference>
<evidence type="ECO:0000256" key="1">
    <source>
        <dbReference type="SAM" id="MobiDB-lite"/>
    </source>
</evidence>
<proteinExistence type="predicted"/>
<sequence length="72" mass="8066">MAGRDPYRRVYGTQPLRRVGSGQDRFDKEALEGAPESPAPSVREQRQMNAPLNPERKSFAAALERLGTPKKK</sequence>